<protein>
    <recommendedName>
        <fullName evidence="2">Viral late gene transcription factor 2</fullName>
    </recommendedName>
    <alternativeName>
        <fullName evidence="3">Trans-activator protein A1</fullName>
    </alternativeName>
</protein>
<dbReference type="Pfam" id="PF06467">
    <property type="entry name" value="zf-FCS"/>
    <property type="match status" value="1"/>
</dbReference>
<dbReference type="InterPro" id="IPR010507">
    <property type="entry name" value="Znf_MYM"/>
</dbReference>
<dbReference type="Pfam" id="PF03295">
    <property type="entry name" value="Pox_TAA1"/>
    <property type="match status" value="1"/>
</dbReference>
<dbReference type="Proteomes" id="UP000162522">
    <property type="component" value="Segment"/>
</dbReference>
<evidence type="ECO:0000313" key="6">
    <source>
        <dbReference type="Proteomes" id="UP000162522"/>
    </source>
</evidence>
<organism evidence="5 6">
    <name type="scientific">Deerpox virus (strain W-1170-84)</name>
    <name type="common">DPV</name>
    <dbReference type="NCBI Taxonomy" id="305676"/>
    <lineage>
        <taxon>Viruses</taxon>
        <taxon>Varidnaviria</taxon>
        <taxon>Bamfordvirae</taxon>
        <taxon>Nucleocytoviricota</taxon>
        <taxon>Pokkesviricetes</taxon>
        <taxon>Chitovirales</taxon>
        <taxon>Poxviridae</taxon>
        <taxon>Chordopoxvirinae</taxon>
        <taxon>Cervidpoxvirus</taxon>
        <taxon>Cervidpoxvirus muledeerpox</taxon>
        <taxon>Mule deerpox virus</taxon>
    </lineage>
</organism>
<proteinExistence type="predicted"/>
<evidence type="ECO:0000259" key="4">
    <source>
        <dbReference type="Pfam" id="PF06467"/>
    </source>
</evidence>
<sequence>MAKRLSLQDIVISNPKAVSKPTINDDALTCILPKYYNSVADINIHINSDNSYCWFCNQLLLVTPFHVETMKGKYVGNFCSKICRDSFATMIKSHVALREEPKITLLPLVFYDKPDEIINIINLLKNKEGIYGNCFYKENDQTVHISLRSLL</sequence>
<evidence type="ECO:0000256" key="1">
    <source>
        <dbReference type="ARBA" id="ARBA00003347"/>
    </source>
</evidence>
<dbReference type="InterPro" id="IPR004975">
    <property type="entry name" value="Poxvirus_VLTF2"/>
</dbReference>
<comment type="function">
    <text evidence="1">Acts with RNA polymerase to initiate transcription from late gene promoters.</text>
</comment>
<gene>
    <name evidence="5" type="ORF">DpV84gp100</name>
</gene>
<organismHost>
    <name type="scientific">Odocoileus hemionus</name>
    <name type="common">Mule deer</name>
    <name type="synonym">Cervus hemionus</name>
    <dbReference type="NCBI Taxonomy" id="9872"/>
</organismHost>
<accession>Q08F82</accession>
<evidence type="ECO:0000256" key="3">
    <source>
        <dbReference type="ARBA" id="ARBA00029582"/>
    </source>
</evidence>
<dbReference type="GO" id="GO:0008270">
    <property type="term" value="F:zinc ion binding"/>
    <property type="evidence" value="ECO:0007669"/>
    <property type="project" value="InterPro"/>
</dbReference>
<feature type="domain" description="MYM-type" evidence="4">
    <location>
        <begin position="47"/>
        <end position="87"/>
    </location>
</feature>
<name>Q08F82_DPV84</name>
<reference evidence="5 6" key="1">
    <citation type="journal article" date="2005" name="J. Virol.">
        <title>Genome of deerpox virus.</title>
        <authorList>
            <person name="Afonso C.L."/>
            <person name="Delhon G."/>
            <person name="Tulman E.R."/>
            <person name="Lu Z."/>
            <person name="Zsak A."/>
            <person name="Becerra V.M."/>
            <person name="Zsak L."/>
            <person name="Kutish G.F."/>
            <person name="Rock D.L."/>
        </authorList>
    </citation>
    <scope>NUCLEOTIDE SEQUENCE [LARGE SCALE GENOMIC DNA]</scope>
    <source>
        <strain evidence="5">W-1170-84</strain>
    </source>
</reference>
<evidence type="ECO:0000313" key="5">
    <source>
        <dbReference type="EMBL" id="ABI99084.1"/>
    </source>
</evidence>
<dbReference type="EMBL" id="AY689437">
    <property type="protein sequence ID" value="ABI99084.1"/>
    <property type="molecule type" value="Genomic_DNA"/>
</dbReference>
<evidence type="ECO:0000256" key="2">
    <source>
        <dbReference type="ARBA" id="ARBA00021728"/>
    </source>
</evidence>